<reference evidence="1 2" key="1">
    <citation type="submission" date="2016-02" db="EMBL/GenBank/DDBJ databases">
        <title>Draft genome sequence of Aeromonas trota strain 1999lcr isolated from cerebrospinal fluid (CSF).</title>
        <authorList>
            <person name="Dallagassa C.B."/>
            <person name="Prediger K.C."/>
            <person name="Weiss V.A."/>
            <person name="Assis F.E."/>
            <person name="Baura V."/>
            <person name="Cruz L.M."/>
            <person name="Souza E.M."/>
            <person name="Pedrosa F.O."/>
            <person name="Fadel-Picheth C.M."/>
        </authorList>
    </citation>
    <scope>NUCLEOTIDE SEQUENCE [LARGE SCALE GENOMIC DNA]</scope>
    <source>
        <strain evidence="1 2">1999lcr</strain>
    </source>
</reference>
<accession>A0A175VEX7</accession>
<dbReference type="AlphaFoldDB" id="A0A175VEX7"/>
<dbReference type="Proteomes" id="UP000078435">
    <property type="component" value="Unassembled WGS sequence"/>
</dbReference>
<comment type="caution">
    <text evidence="1">The sequence shown here is derived from an EMBL/GenBank/DDBJ whole genome shotgun (WGS) entry which is preliminary data.</text>
</comment>
<proteinExistence type="predicted"/>
<sequence length="84" mass="9448">MVVITLVTILLLMVMGFIKFSISEIPVIFLTGKLNQVLPINYQSAVAYGLIFAIKRDYGHQRLVTRKMKQSGLLNQVYFITGGN</sequence>
<dbReference type="EMBL" id="JMGO02000016">
    <property type="protein sequence ID" value="KXU78868.1"/>
    <property type="molecule type" value="Genomic_DNA"/>
</dbReference>
<organism evidence="1 2">
    <name type="scientific">Aeromonas enteropelogenes</name>
    <name type="common">Aeromonas trota</name>
    <dbReference type="NCBI Taxonomy" id="29489"/>
    <lineage>
        <taxon>Bacteria</taxon>
        <taxon>Pseudomonadati</taxon>
        <taxon>Pseudomonadota</taxon>
        <taxon>Gammaproteobacteria</taxon>
        <taxon>Aeromonadales</taxon>
        <taxon>Aeromonadaceae</taxon>
        <taxon>Aeromonas</taxon>
    </lineage>
</organism>
<protein>
    <submittedName>
        <fullName evidence="1">Uncharacterized protein</fullName>
    </submittedName>
</protein>
<evidence type="ECO:0000313" key="2">
    <source>
        <dbReference type="Proteomes" id="UP000078435"/>
    </source>
</evidence>
<gene>
    <name evidence="1" type="ORF">LCR_02945</name>
</gene>
<evidence type="ECO:0000313" key="1">
    <source>
        <dbReference type="EMBL" id="KXU78868.1"/>
    </source>
</evidence>
<name>A0A175VEX7_AEREN</name>